<dbReference type="Gene3D" id="1.10.10.10">
    <property type="entry name" value="Winged helix-like DNA-binding domain superfamily/Winged helix DNA-binding domain"/>
    <property type="match status" value="1"/>
</dbReference>
<evidence type="ECO:0000259" key="1">
    <source>
        <dbReference type="PROSITE" id="PS50987"/>
    </source>
</evidence>
<dbReference type="SUPFAM" id="SSF46785">
    <property type="entry name" value="Winged helix' DNA-binding domain"/>
    <property type="match status" value="1"/>
</dbReference>
<evidence type="ECO:0000313" key="2">
    <source>
        <dbReference type="EMBL" id="QEU12476.1"/>
    </source>
</evidence>
<accession>A0ABX6A7E5</accession>
<dbReference type="Proteomes" id="UP000323865">
    <property type="component" value="Chromosome"/>
</dbReference>
<evidence type="ECO:0000313" key="3">
    <source>
        <dbReference type="Proteomes" id="UP000323865"/>
    </source>
</evidence>
<dbReference type="CDD" id="cd00090">
    <property type="entry name" value="HTH_ARSR"/>
    <property type="match status" value="1"/>
</dbReference>
<dbReference type="InterPro" id="IPR001845">
    <property type="entry name" value="HTH_ArsR_DNA-bd_dom"/>
</dbReference>
<proteinExistence type="predicted"/>
<name>A0ABX6A7E5_9MICO</name>
<dbReference type="PANTHER" id="PTHR39168">
    <property type="entry name" value="TRANSCRIPTIONAL REGULATOR-RELATED"/>
    <property type="match status" value="1"/>
</dbReference>
<dbReference type="PROSITE" id="PS50987">
    <property type="entry name" value="HTH_ARSR_2"/>
    <property type="match status" value="1"/>
</dbReference>
<dbReference type="PANTHER" id="PTHR39168:SF1">
    <property type="entry name" value="TRANSCRIPTIONAL REGULATORY PROTEIN"/>
    <property type="match status" value="1"/>
</dbReference>
<dbReference type="SMART" id="SM00418">
    <property type="entry name" value="HTH_ARSR"/>
    <property type="match status" value="1"/>
</dbReference>
<dbReference type="InterPro" id="IPR036388">
    <property type="entry name" value="WH-like_DNA-bd_sf"/>
</dbReference>
<dbReference type="EMBL" id="CP044108">
    <property type="protein sequence ID" value="QEU12476.1"/>
    <property type="molecule type" value="Genomic_DNA"/>
</dbReference>
<dbReference type="InterPro" id="IPR036390">
    <property type="entry name" value="WH_DNA-bd_sf"/>
</dbReference>
<gene>
    <name evidence="2" type="ORF">FOB48_09275</name>
</gene>
<feature type="domain" description="HTH arsR-type" evidence="1">
    <location>
        <begin position="2"/>
        <end position="97"/>
    </location>
</feature>
<protein>
    <submittedName>
        <fullName evidence="2">Helix-turn-helix transcriptional regulator</fullName>
    </submittedName>
</protein>
<keyword evidence="3" id="KW-1185">Reference proteome</keyword>
<reference evidence="2 3" key="1">
    <citation type="submission" date="2019-09" db="EMBL/GenBank/DDBJ databases">
        <title>FDA dAtabase for Regulatory Grade micrObial Sequences (FDA-ARGOS): Supporting development and validation of Infectious Disease Dx tests.</title>
        <authorList>
            <person name="Sciortino C."/>
            <person name="Tallon L."/>
            <person name="Sadzewicz L."/>
            <person name="Vavikolanu K."/>
            <person name="Mehta A."/>
            <person name="Aluvathingal J."/>
            <person name="Nadendla S."/>
            <person name="Nandy P."/>
            <person name="Geyer C."/>
            <person name="Yan Y."/>
            <person name="Sichtig H."/>
        </authorList>
    </citation>
    <scope>NUCLEOTIDE SEQUENCE [LARGE SCALE GENOMIC DNA]</scope>
    <source>
        <strain evidence="2 3">FDAARGOS_640</strain>
    </source>
</reference>
<dbReference type="InterPro" id="IPR011991">
    <property type="entry name" value="ArsR-like_HTH"/>
</dbReference>
<organism evidence="2 3">
    <name type="scientific">Dermabacter vaginalis</name>
    <dbReference type="NCBI Taxonomy" id="1630135"/>
    <lineage>
        <taxon>Bacteria</taxon>
        <taxon>Bacillati</taxon>
        <taxon>Actinomycetota</taxon>
        <taxon>Actinomycetes</taxon>
        <taxon>Micrococcales</taxon>
        <taxon>Dermabacteraceae</taxon>
        <taxon>Dermabacter</taxon>
    </lineage>
</organism>
<dbReference type="InterPro" id="IPR052543">
    <property type="entry name" value="HTH_Metal-responsive_Reg"/>
</dbReference>
<sequence length="246" mass="26459">MGAMDPQPDIASVAAHFADRSRAAMMLELLDGNARPVTRLAQVAGVRTSTASEHLSRLAGAGLLVVEPEGRVRRYRLAGPHVAVVLESLIPLASTPGVTGLRQASQWDRLRVARSCYDHLAGSLGTDILAGLVEVETLRRTDGIQGTVRGPLDAIAGPTATGYVLGPHAAQHFARIGIDLAVVQAGRRPLLKVCTDWTEQRHHLAGGLGAALMRALIDRGWIERRPGRRDLLIHKPEDIQDWLTTA</sequence>